<dbReference type="Proteomes" id="UP001147782">
    <property type="component" value="Unassembled WGS sequence"/>
</dbReference>
<keyword evidence="3" id="KW-1185">Reference proteome</keyword>
<feature type="transmembrane region" description="Helical" evidence="1">
    <location>
        <begin position="217"/>
        <end position="238"/>
    </location>
</feature>
<sequence length="239" mass="27131">MDGVLGIPELRRQCSWWKRHSLYSVVGVKEVMFRFAKFDKRTKEVSVYVKDFDYKSRIAEIESAVNHLPSIEDPWECGVDIMGKGHTPVDICPNTAYDSIDGEPYCVAQELRKRTLQREMLEWLPAMIEFYWQNGIESDQVEFLENGNFVRQYEDLAWDRGTDALSPYGRVIYGFQLIEGWHIRSIFCLFIGSLFLSACVVAISTAILHSFEAGLTAGSYALAIAAVTLAGLTFFSAII</sequence>
<proteinExistence type="predicted"/>
<name>A0A9W9VEL5_9EURO</name>
<reference evidence="2" key="2">
    <citation type="journal article" date="2023" name="IMA Fungus">
        <title>Comparative genomic study of the Penicillium genus elucidates a diverse pangenome and 15 lateral gene transfer events.</title>
        <authorList>
            <person name="Petersen C."/>
            <person name="Sorensen T."/>
            <person name="Nielsen M.R."/>
            <person name="Sondergaard T.E."/>
            <person name="Sorensen J.L."/>
            <person name="Fitzpatrick D.A."/>
            <person name="Frisvad J.C."/>
            <person name="Nielsen K.L."/>
        </authorList>
    </citation>
    <scope>NUCLEOTIDE SEQUENCE</scope>
    <source>
        <strain evidence="2">IBT 29864</strain>
    </source>
</reference>
<dbReference type="GeneID" id="81437481"/>
<comment type="caution">
    <text evidence="2">The sequence shown here is derived from an EMBL/GenBank/DDBJ whole genome shotgun (WGS) entry which is preliminary data.</text>
</comment>
<dbReference type="AlphaFoldDB" id="A0A9W9VEL5"/>
<keyword evidence="1" id="KW-0812">Transmembrane</keyword>
<accession>A0A9W9VEL5</accession>
<feature type="transmembrane region" description="Helical" evidence="1">
    <location>
        <begin position="186"/>
        <end position="211"/>
    </location>
</feature>
<evidence type="ECO:0000313" key="2">
    <source>
        <dbReference type="EMBL" id="KAJ5377964.1"/>
    </source>
</evidence>
<keyword evidence="1" id="KW-1133">Transmembrane helix</keyword>
<dbReference type="OrthoDB" id="4364374at2759"/>
<reference evidence="2" key="1">
    <citation type="submission" date="2022-11" db="EMBL/GenBank/DDBJ databases">
        <authorList>
            <person name="Petersen C."/>
        </authorList>
    </citation>
    <scope>NUCLEOTIDE SEQUENCE</scope>
    <source>
        <strain evidence="2">IBT 29864</strain>
    </source>
</reference>
<keyword evidence="1" id="KW-0472">Membrane</keyword>
<dbReference type="EMBL" id="JAPZBS010000004">
    <property type="protein sequence ID" value="KAJ5377964.1"/>
    <property type="molecule type" value="Genomic_DNA"/>
</dbReference>
<gene>
    <name evidence="2" type="ORF">N7496_005373</name>
</gene>
<organism evidence="2 3">
    <name type="scientific">Penicillium cataractarum</name>
    <dbReference type="NCBI Taxonomy" id="2100454"/>
    <lineage>
        <taxon>Eukaryota</taxon>
        <taxon>Fungi</taxon>
        <taxon>Dikarya</taxon>
        <taxon>Ascomycota</taxon>
        <taxon>Pezizomycotina</taxon>
        <taxon>Eurotiomycetes</taxon>
        <taxon>Eurotiomycetidae</taxon>
        <taxon>Eurotiales</taxon>
        <taxon>Aspergillaceae</taxon>
        <taxon>Penicillium</taxon>
    </lineage>
</organism>
<dbReference type="RefSeq" id="XP_056556827.1">
    <property type="nucleotide sequence ID" value="XM_056698302.1"/>
</dbReference>
<protein>
    <submittedName>
        <fullName evidence="2">Uncharacterized protein</fullName>
    </submittedName>
</protein>
<evidence type="ECO:0000313" key="3">
    <source>
        <dbReference type="Proteomes" id="UP001147782"/>
    </source>
</evidence>
<evidence type="ECO:0000256" key="1">
    <source>
        <dbReference type="SAM" id="Phobius"/>
    </source>
</evidence>